<dbReference type="SUPFAM" id="SSF51126">
    <property type="entry name" value="Pectin lyase-like"/>
    <property type="match status" value="1"/>
</dbReference>
<feature type="signal peptide" evidence="10">
    <location>
        <begin position="1"/>
        <end position="18"/>
    </location>
</feature>
<keyword evidence="4" id="KW-0134">Cell wall</keyword>
<evidence type="ECO:0000256" key="10">
    <source>
        <dbReference type="RuleBase" id="RU000589"/>
    </source>
</evidence>
<feature type="chain" id="PRO_5014491135" description="Pectinesterase" evidence="10">
    <location>
        <begin position="19"/>
        <end position="326"/>
    </location>
</feature>
<dbReference type="GO" id="GO:0030599">
    <property type="term" value="F:pectinesterase activity"/>
    <property type="evidence" value="ECO:0007669"/>
    <property type="project" value="UniProtKB-UniRule"/>
</dbReference>
<reference evidence="12" key="1">
    <citation type="submission" date="2018-02" db="EMBL/GenBank/DDBJ databases">
        <authorList>
            <person name="Cohen D.B."/>
            <person name="Kent A.D."/>
        </authorList>
    </citation>
    <scope>NUCLEOTIDE SEQUENCE</scope>
</reference>
<keyword evidence="7 10" id="KW-0063">Aspartyl esterase</keyword>
<dbReference type="InterPro" id="IPR012334">
    <property type="entry name" value="Pectin_lyas_fold"/>
</dbReference>
<dbReference type="Pfam" id="PF01095">
    <property type="entry name" value="Pectinesterase"/>
    <property type="match status" value="1"/>
</dbReference>
<sequence>MFSLFSGLLSFTPNVIVATDGSGNFDTISEAITNIPINRDYTFVILIKEGTYNEAVYIGQNKSNLILLGEGIHKTVIQFNKSNKTGFSTQGSATVDISANNVLVKHIRIVNSAGPNGGQAVALRVAGDNIAVYQCSIQGYQDTLLTAYGQHFFRECQIYGTVDFIFGFSRVVFQNCMIYVRRRTEGNVNMITAQGRGDPENTGGTVLHNCTIKADRELEPYLNQFKTFLGRPWYDYSQTIVMQSFLDNLIDPEGWLEGSDEKSMSTVHYVEYDNRGPGANTKGRVQWPGYHVANNSEELNHFTVENFINGTLWLPNLGIPFIPGFI</sequence>
<dbReference type="InterPro" id="IPR033131">
    <property type="entry name" value="Pectinesterase_Asp_AS"/>
</dbReference>
<evidence type="ECO:0000313" key="12">
    <source>
        <dbReference type="EMBL" id="SPD33666.1"/>
    </source>
</evidence>
<dbReference type="PROSITE" id="PS00503">
    <property type="entry name" value="PECTINESTERASE_2"/>
    <property type="match status" value="1"/>
</dbReference>
<keyword evidence="8" id="KW-0961">Cell wall biogenesis/degradation</keyword>
<comment type="catalytic activity">
    <reaction evidence="10">
        <text>[(1-&gt;4)-alpha-D-galacturonosyl methyl ester](n) + n H2O = [(1-&gt;4)-alpha-D-galacturonosyl](n) + n methanol + n H(+)</text>
        <dbReference type="Rhea" id="RHEA:22380"/>
        <dbReference type="Rhea" id="RHEA-COMP:14570"/>
        <dbReference type="Rhea" id="RHEA-COMP:14573"/>
        <dbReference type="ChEBI" id="CHEBI:15377"/>
        <dbReference type="ChEBI" id="CHEBI:15378"/>
        <dbReference type="ChEBI" id="CHEBI:17790"/>
        <dbReference type="ChEBI" id="CHEBI:140522"/>
        <dbReference type="ChEBI" id="CHEBI:140523"/>
        <dbReference type="EC" id="3.1.1.11"/>
    </reaction>
</comment>
<evidence type="ECO:0000256" key="8">
    <source>
        <dbReference type="ARBA" id="ARBA00023316"/>
    </source>
</evidence>
<evidence type="ECO:0000256" key="6">
    <source>
        <dbReference type="ARBA" id="ARBA00022801"/>
    </source>
</evidence>
<evidence type="ECO:0000259" key="11">
    <source>
        <dbReference type="Pfam" id="PF01095"/>
    </source>
</evidence>
<dbReference type="AlphaFoldDB" id="A0A2N9J8H6"/>
<dbReference type="InterPro" id="IPR000070">
    <property type="entry name" value="Pectinesterase_cat"/>
</dbReference>
<evidence type="ECO:0000256" key="1">
    <source>
        <dbReference type="ARBA" id="ARBA00004191"/>
    </source>
</evidence>
<evidence type="ECO:0000256" key="4">
    <source>
        <dbReference type="ARBA" id="ARBA00022512"/>
    </source>
</evidence>
<dbReference type="Gene3D" id="2.160.20.10">
    <property type="entry name" value="Single-stranded right-handed beta-helix, Pectin lyase-like"/>
    <property type="match status" value="1"/>
</dbReference>
<evidence type="ECO:0000256" key="9">
    <source>
        <dbReference type="PROSITE-ProRule" id="PRU10040"/>
    </source>
</evidence>
<name>A0A2N9J8H6_FAGSY</name>
<evidence type="ECO:0000256" key="2">
    <source>
        <dbReference type="ARBA" id="ARBA00005184"/>
    </source>
</evidence>
<dbReference type="InterPro" id="IPR011050">
    <property type="entry name" value="Pectin_lyase_fold/virulence"/>
</dbReference>
<evidence type="ECO:0000256" key="3">
    <source>
        <dbReference type="ARBA" id="ARBA00013229"/>
    </source>
</evidence>
<accession>A0A2N9J8H6</accession>
<protein>
    <recommendedName>
        <fullName evidence="3 10">Pectinesterase</fullName>
        <ecNumber evidence="3 10">3.1.1.11</ecNumber>
    </recommendedName>
</protein>
<evidence type="ECO:0000256" key="7">
    <source>
        <dbReference type="ARBA" id="ARBA00023085"/>
    </source>
</evidence>
<gene>
    <name evidence="12" type="ORF">FSB_LOCUS61548</name>
</gene>
<keyword evidence="6 10" id="KW-0378">Hydrolase</keyword>
<dbReference type="PANTHER" id="PTHR31707">
    <property type="entry name" value="PECTINESTERASE"/>
    <property type="match status" value="1"/>
</dbReference>
<feature type="domain" description="Pectinesterase catalytic" evidence="11">
    <location>
        <begin position="14"/>
        <end position="310"/>
    </location>
</feature>
<dbReference type="EMBL" id="OIVN01006466">
    <property type="protein sequence ID" value="SPD33666.1"/>
    <property type="molecule type" value="Genomic_DNA"/>
</dbReference>
<comment type="subcellular location">
    <subcellularLocation>
        <location evidence="1">Secreted</location>
        <location evidence="1">Cell wall</location>
    </subcellularLocation>
</comment>
<dbReference type="EC" id="3.1.1.11" evidence="3 10"/>
<dbReference type="GO" id="GO:0042545">
    <property type="term" value="P:cell wall modification"/>
    <property type="evidence" value="ECO:0007669"/>
    <property type="project" value="UniProtKB-UniRule"/>
</dbReference>
<proteinExistence type="predicted"/>
<dbReference type="UniPathway" id="UPA00545">
    <property type="reaction ID" value="UER00823"/>
</dbReference>
<feature type="active site" evidence="9">
    <location>
        <position position="163"/>
    </location>
</feature>
<evidence type="ECO:0000256" key="5">
    <source>
        <dbReference type="ARBA" id="ARBA00022525"/>
    </source>
</evidence>
<keyword evidence="10" id="KW-0732">Signal</keyword>
<keyword evidence="5" id="KW-0964">Secreted</keyword>
<organism evidence="12">
    <name type="scientific">Fagus sylvatica</name>
    <name type="common">Beechnut</name>
    <dbReference type="NCBI Taxonomy" id="28930"/>
    <lineage>
        <taxon>Eukaryota</taxon>
        <taxon>Viridiplantae</taxon>
        <taxon>Streptophyta</taxon>
        <taxon>Embryophyta</taxon>
        <taxon>Tracheophyta</taxon>
        <taxon>Spermatophyta</taxon>
        <taxon>Magnoliopsida</taxon>
        <taxon>eudicotyledons</taxon>
        <taxon>Gunneridae</taxon>
        <taxon>Pentapetalae</taxon>
        <taxon>rosids</taxon>
        <taxon>fabids</taxon>
        <taxon>Fagales</taxon>
        <taxon>Fagaceae</taxon>
        <taxon>Fagus</taxon>
    </lineage>
</organism>
<dbReference type="FunFam" id="2.160.20.10:FF:000029">
    <property type="entry name" value="Pectinesterase 4"/>
    <property type="match status" value="1"/>
</dbReference>
<comment type="pathway">
    <text evidence="2 10">Glycan metabolism; pectin degradation; 2-dehydro-3-deoxy-D-gluconate from pectin: step 1/5.</text>
</comment>
<dbReference type="GO" id="GO:0045490">
    <property type="term" value="P:pectin catabolic process"/>
    <property type="evidence" value="ECO:0007669"/>
    <property type="project" value="UniProtKB-UniRule"/>
</dbReference>